<dbReference type="PROSITE" id="PS51231">
    <property type="entry name" value="DAD"/>
    <property type="match status" value="1"/>
</dbReference>
<reference evidence="4 5" key="1">
    <citation type="journal article" date="2016" name="Front. Microbiol.">
        <title>Fuerstia marisgermanicae gen. nov., sp. nov., an Unusual Member of the Phylum Planctomycetes from the German Wadden Sea.</title>
        <authorList>
            <person name="Kohn T."/>
            <person name="Heuer A."/>
            <person name="Jogler M."/>
            <person name="Vollmers J."/>
            <person name="Boedeker C."/>
            <person name="Bunk B."/>
            <person name="Rast P."/>
            <person name="Borchert D."/>
            <person name="Glockner I."/>
            <person name="Freese H.M."/>
            <person name="Klenk H.P."/>
            <person name="Overmann J."/>
            <person name="Kaster A.K."/>
            <person name="Rohde M."/>
            <person name="Wiegand S."/>
            <person name="Jogler C."/>
        </authorList>
    </citation>
    <scope>NUCLEOTIDE SEQUENCE [LARGE SCALE GENOMIC DNA]</scope>
    <source>
        <strain evidence="4 5">NH11</strain>
    </source>
</reference>
<feature type="compositionally biased region" description="Basic and acidic residues" evidence="1">
    <location>
        <begin position="504"/>
        <end position="517"/>
    </location>
</feature>
<dbReference type="AlphaFoldDB" id="A0A1P8WPI8"/>
<dbReference type="InterPro" id="IPR014767">
    <property type="entry name" value="DAD_dom"/>
</dbReference>
<dbReference type="EMBL" id="CP017641">
    <property type="protein sequence ID" value="APZ95961.1"/>
    <property type="molecule type" value="Genomic_DNA"/>
</dbReference>
<evidence type="ECO:0000256" key="2">
    <source>
        <dbReference type="SAM" id="Phobius"/>
    </source>
</evidence>
<dbReference type="STRING" id="1891926.Fuma_05624"/>
<keyword evidence="2" id="KW-0472">Membrane</keyword>
<sequence>MLPRRSPGCQKAGNFSNDLFLSGKYNMRRIGDIPRTTNGSIVESRPLSSATLRNNSAMDMDQQKPQLEPAQTRRRWRRAAVATTVLGGMLFSGFTVLPTAVMNSAHRDNLLNERFAEYGVKATSGAASGSWVTPVSMQNVVFEDETGQVKVSIREVRTSRTILGLMTNGGDLGTITLIEPKIQIRLDDDGKLPPKLQQKGDSFRDPTKDKPAFAVEIQNAEFVLSVPWRPLPIVDLDQINVSAAVTNETDGRFLTVQPVQLLDHEPLSELHTEQNLAMIAPVLSQSTELDGEVSVRLDGLRMQLDDAENSQMLIAGEAVFHSVESRLKKEWVSQISKLAGHLTGTSVPDRLQIVRDSRVAFQVDDHGIHHQGLVFLLPEIAQYMSIESSGMVGLDESLDLSLNIQMPQLAPKNPMLAAFSKLVRLPFMLSVKGTVSEPVLVTPPGFSMVDQLAENLNPGGASQPPAVSRAVMDLIGSVSQPEGDETSDSVVGGILNIIRSAKATQKDTDAEFKAPKEKRPRKQRRRRQL</sequence>
<gene>
    <name evidence="4" type="ORF">Fuma_05624</name>
</gene>
<accession>A0A1P8WPI8</accession>
<evidence type="ECO:0000259" key="3">
    <source>
        <dbReference type="PROSITE" id="PS51231"/>
    </source>
</evidence>
<evidence type="ECO:0000313" key="4">
    <source>
        <dbReference type="EMBL" id="APZ95961.1"/>
    </source>
</evidence>
<dbReference type="KEGG" id="fmr:Fuma_05624"/>
<feature type="transmembrane region" description="Helical" evidence="2">
    <location>
        <begin position="79"/>
        <end position="101"/>
    </location>
</feature>
<feature type="region of interest" description="Disordered" evidence="1">
    <location>
        <begin position="503"/>
        <end position="529"/>
    </location>
</feature>
<keyword evidence="2" id="KW-0812">Transmembrane</keyword>
<evidence type="ECO:0000256" key="1">
    <source>
        <dbReference type="SAM" id="MobiDB-lite"/>
    </source>
</evidence>
<dbReference type="Proteomes" id="UP000187735">
    <property type="component" value="Chromosome"/>
</dbReference>
<feature type="compositionally biased region" description="Basic residues" evidence="1">
    <location>
        <begin position="518"/>
        <end position="529"/>
    </location>
</feature>
<feature type="domain" description="DAD" evidence="3">
    <location>
        <begin position="484"/>
        <end position="528"/>
    </location>
</feature>
<protein>
    <recommendedName>
        <fullName evidence="3">DAD domain-containing protein</fullName>
    </recommendedName>
</protein>
<keyword evidence="2" id="KW-1133">Transmembrane helix</keyword>
<name>A0A1P8WPI8_9PLAN</name>
<proteinExistence type="predicted"/>
<evidence type="ECO:0000313" key="5">
    <source>
        <dbReference type="Proteomes" id="UP000187735"/>
    </source>
</evidence>
<keyword evidence="5" id="KW-1185">Reference proteome</keyword>
<organism evidence="4 5">
    <name type="scientific">Fuerstiella marisgermanici</name>
    <dbReference type="NCBI Taxonomy" id="1891926"/>
    <lineage>
        <taxon>Bacteria</taxon>
        <taxon>Pseudomonadati</taxon>
        <taxon>Planctomycetota</taxon>
        <taxon>Planctomycetia</taxon>
        <taxon>Planctomycetales</taxon>
        <taxon>Planctomycetaceae</taxon>
        <taxon>Fuerstiella</taxon>
    </lineage>
</organism>